<evidence type="ECO:0000256" key="9">
    <source>
        <dbReference type="RuleBase" id="RU010713"/>
    </source>
</evidence>
<feature type="transmembrane region" description="Helical" evidence="9">
    <location>
        <begin position="232"/>
        <end position="264"/>
    </location>
</feature>
<keyword evidence="5 9" id="KW-1133">Transmembrane helix</keyword>
<dbReference type="GO" id="GO:0005886">
    <property type="term" value="C:plasma membrane"/>
    <property type="evidence" value="ECO:0007669"/>
    <property type="project" value="UniProtKB-SubCell"/>
</dbReference>
<dbReference type="AlphaFoldDB" id="A0AAN8G3E3"/>
<feature type="transmembrane region" description="Helical" evidence="9">
    <location>
        <begin position="20"/>
        <end position="39"/>
    </location>
</feature>
<dbReference type="InterPro" id="IPR000990">
    <property type="entry name" value="Innexin"/>
</dbReference>
<evidence type="ECO:0000256" key="4">
    <source>
        <dbReference type="ARBA" id="ARBA00022692"/>
    </source>
</evidence>
<sequence length="276" mass="32292">MADLNHRPYYDFGEGVNFTRTSLILLICVAIAAVTRYAFLTSVITCWTPAEFTENHVTYTHHTCWSQDIFIVVNTSAIILPESEKTTRAFHKFIPTLLTFIMLGFQIPRAFNIITNIFLDTEIERLRGDMCTDPRQYEVQELADAIKEDVDRNRVIRFMIQFFVKILVGLNIIIQMFFVKCYFLDSLRKSEVTPVFIFPKTIRCQFPLRQMQNVRDYTLQCSMPINYLYEQFIYIFWFWILGVGIVTGLVFIDQLASLVIPLLVRHRSCGISQRGF</sequence>
<evidence type="ECO:0000313" key="10">
    <source>
        <dbReference type="EMBL" id="KAK6166951.1"/>
    </source>
</evidence>
<organism evidence="10 11">
    <name type="scientific">Patella caerulea</name>
    <name type="common">Rayed Mediterranean limpet</name>
    <dbReference type="NCBI Taxonomy" id="87958"/>
    <lineage>
        <taxon>Eukaryota</taxon>
        <taxon>Metazoa</taxon>
        <taxon>Spiralia</taxon>
        <taxon>Lophotrochozoa</taxon>
        <taxon>Mollusca</taxon>
        <taxon>Gastropoda</taxon>
        <taxon>Patellogastropoda</taxon>
        <taxon>Patelloidea</taxon>
        <taxon>Patellidae</taxon>
        <taxon>Patella</taxon>
    </lineage>
</organism>
<comment type="subcellular location">
    <subcellularLocation>
        <location evidence="1 9">Cell membrane</location>
        <topology evidence="1 9">Multi-pass membrane protein</topology>
    </subcellularLocation>
</comment>
<keyword evidence="6 9" id="KW-0406">Ion transport</keyword>
<evidence type="ECO:0000256" key="8">
    <source>
        <dbReference type="ARBA" id="ARBA00023303"/>
    </source>
</evidence>
<evidence type="ECO:0000256" key="6">
    <source>
        <dbReference type="ARBA" id="ARBA00023065"/>
    </source>
</evidence>
<dbReference type="PANTHER" id="PTHR11893:SF36">
    <property type="entry name" value="INNEXIN-5"/>
    <property type="match status" value="1"/>
</dbReference>
<protein>
    <recommendedName>
        <fullName evidence="9">Innexin</fullName>
    </recommendedName>
</protein>
<dbReference type="Proteomes" id="UP001347796">
    <property type="component" value="Unassembled WGS sequence"/>
</dbReference>
<comment type="similarity">
    <text evidence="9">Belongs to the pannexin family.</text>
</comment>
<evidence type="ECO:0000256" key="1">
    <source>
        <dbReference type="ARBA" id="ARBA00004651"/>
    </source>
</evidence>
<evidence type="ECO:0000256" key="3">
    <source>
        <dbReference type="ARBA" id="ARBA00022475"/>
    </source>
</evidence>
<keyword evidence="7 9" id="KW-0472">Membrane</keyword>
<keyword evidence="8 9" id="KW-0407">Ion channel</keyword>
<comment type="caution">
    <text evidence="10">The sequence shown here is derived from an EMBL/GenBank/DDBJ whole genome shotgun (WGS) entry which is preliminary data.</text>
</comment>
<accession>A0AAN8G3E3</accession>
<keyword evidence="4 9" id="KW-0812">Transmembrane</keyword>
<dbReference type="Pfam" id="PF00876">
    <property type="entry name" value="Innexin"/>
    <property type="match status" value="1"/>
</dbReference>
<dbReference type="EMBL" id="JAZGQO010000021">
    <property type="protein sequence ID" value="KAK6166951.1"/>
    <property type="molecule type" value="Genomic_DNA"/>
</dbReference>
<keyword evidence="3" id="KW-1003">Cell membrane</keyword>
<name>A0AAN8G3E3_PATCE</name>
<dbReference type="GO" id="GO:0005243">
    <property type="term" value="F:gap junction channel activity"/>
    <property type="evidence" value="ECO:0007669"/>
    <property type="project" value="TreeGrafter"/>
</dbReference>
<evidence type="ECO:0000256" key="2">
    <source>
        <dbReference type="ARBA" id="ARBA00022448"/>
    </source>
</evidence>
<evidence type="ECO:0000256" key="5">
    <source>
        <dbReference type="ARBA" id="ARBA00022989"/>
    </source>
</evidence>
<dbReference type="PROSITE" id="PS51013">
    <property type="entry name" value="PANNEXIN"/>
    <property type="match status" value="1"/>
</dbReference>
<dbReference type="GO" id="GO:0005921">
    <property type="term" value="C:gap junction"/>
    <property type="evidence" value="ECO:0007669"/>
    <property type="project" value="UniProtKB-UniRule"/>
</dbReference>
<dbReference type="PANTHER" id="PTHR11893">
    <property type="entry name" value="INNEXIN"/>
    <property type="match status" value="1"/>
</dbReference>
<keyword evidence="2 9" id="KW-0813">Transport</keyword>
<proteinExistence type="inferred from homology"/>
<evidence type="ECO:0000313" key="11">
    <source>
        <dbReference type="Proteomes" id="UP001347796"/>
    </source>
</evidence>
<dbReference type="GO" id="GO:0034220">
    <property type="term" value="P:monoatomic ion transmembrane transport"/>
    <property type="evidence" value="ECO:0007669"/>
    <property type="project" value="UniProtKB-KW"/>
</dbReference>
<evidence type="ECO:0000256" key="7">
    <source>
        <dbReference type="ARBA" id="ARBA00023136"/>
    </source>
</evidence>
<comment type="caution">
    <text evidence="9">Lacks conserved residue(s) required for the propagation of feature annotation.</text>
</comment>
<keyword evidence="11" id="KW-1185">Reference proteome</keyword>
<feature type="transmembrane region" description="Helical" evidence="9">
    <location>
        <begin position="162"/>
        <end position="179"/>
    </location>
</feature>
<comment type="function">
    <text evidence="9">Structural component of the gap junctions.</text>
</comment>
<reference evidence="10 11" key="1">
    <citation type="submission" date="2024-01" db="EMBL/GenBank/DDBJ databases">
        <title>The genome of the rayed Mediterranean limpet Patella caerulea (Linnaeus, 1758).</title>
        <authorList>
            <person name="Anh-Thu Weber A."/>
            <person name="Halstead-Nussloch G."/>
        </authorList>
    </citation>
    <scope>NUCLEOTIDE SEQUENCE [LARGE SCALE GENOMIC DNA]</scope>
    <source>
        <strain evidence="10">AATW-2023a</strain>
        <tissue evidence="10">Whole specimen</tissue>
    </source>
</reference>
<gene>
    <name evidence="9" type="primary">inx</name>
    <name evidence="10" type="ORF">SNE40_023545</name>
</gene>